<dbReference type="EMBL" id="BSSD01000004">
    <property type="protein sequence ID" value="GLW91884.1"/>
    <property type="molecule type" value="Genomic_DNA"/>
</dbReference>
<evidence type="ECO:0000313" key="2">
    <source>
        <dbReference type="EMBL" id="GLW91884.1"/>
    </source>
</evidence>
<comment type="caution">
    <text evidence="2">The sequence shown here is derived from an EMBL/GenBank/DDBJ whole genome shotgun (WGS) entry which is preliminary data.</text>
</comment>
<feature type="compositionally biased region" description="Pro residues" evidence="1">
    <location>
        <begin position="486"/>
        <end position="497"/>
    </location>
</feature>
<protein>
    <recommendedName>
        <fullName evidence="4">DUF3987 domain-containing protein</fullName>
    </recommendedName>
</protein>
<evidence type="ECO:0000256" key="1">
    <source>
        <dbReference type="SAM" id="MobiDB-lite"/>
    </source>
</evidence>
<reference evidence="2" key="1">
    <citation type="submission" date="2023-02" db="EMBL/GenBank/DDBJ databases">
        <title>Actinokineospora globicatena NBRC 15670.</title>
        <authorList>
            <person name="Ichikawa N."/>
            <person name="Sato H."/>
            <person name="Tonouchi N."/>
        </authorList>
    </citation>
    <scope>NUCLEOTIDE SEQUENCE</scope>
    <source>
        <strain evidence="2">NBRC 15670</strain>
    </source>
</reference>
<organism evidence="2 3">
    <name type="scientific">Actinokineospora globicatena</name>
    <dbReference type="NCBI Taxonomy" id="103729"/>
    <lineage>
        <taxon>Bacteria</taxon>
        <taxon>Bacillati</taxon>
        <taxon>Actinomycetota</taxon>
        <taxon>Actinomycetes</taxon>
        <taxon>Pseudonocardiales</taxon>
        <taxon>Pseudonocardiaceae</taxon>
        <taxon>Actinokineospora</taxon>
    </lineage>
</organism>
<feature type="region of interest" description="Disordered" evidence="1">
    <location>
        <begin position="483"/>
        <end position="514"/>
    </location>
</feature>
<dbReference type="Proteomes" id="UP001165042">
    <property type="component" value="Unassembled WGS sequence"/>
</dbReference>
<evidence type="ECO:0008006" key="4">
    <source>
        <dbReference type="Google" id="ProtNLM"/>
    </source>
</evidence>
<sequence length="514" mass="55131">MTTTTARPLHSVPTTPTPTPAPVDWDPPMALGSARPVPTFPVDALPDWIAAHVAGVAELTQTPADLAGCLALVALSTAAGGRVRVQVRPGWDEPVNLYSVVVLPPASRKSAVFKAMTRPIRLVEKEMRDQAKVAIESARLSRRAAEEFAQRAEKSALSADPSERDSALEAAVNAAMQVDQISTPTEPRLIADDATPEVVATLLADHGGRIAVLSAEGGLFGTMAGRYSGSPNLDVFLKGHAGDLHMVDRQGRSATAVEEPAITLGLTIQPSVLEGLARNETMRGTGLLARIMYSLPVNTVGSRLSRPTAPDAGIADTYSTRIQALVRELADWTDPAVLPFTPAADDAMADLQDEIEPRLHPVTGSWAHLGDWGGKQAGLTARIAALLHLANNPDNWAGAITTDTFTNARTITDYAAAHALAAFDRMASDPLIDDANTVLTWITRTQPTTFTVRELFTAQSRNRFPKVADLTPALDLLEQHGHIHLVPPPERPGPGRKPSPKYYTHPTYRPHDHR</sequence>
<feature type="region of interest" description="Disordered" evidence="1">
    <location>
        <begin position="1"/>
        <end position="23"/>
    </location>
</feature>
<keyword evidence="3" id="KW-1185">Reference proteome</keyword>
<evidence type="ECO:0000313" key="3">
    <source>
        <dbReference type="Proteomes" id="UP001165042"/>
    </source>
</evidence>
<dbReference type="AlphaFoldDB" id="A0A9W6QNT7"/>
<dbReference type="InterPro" id="IPR025048">
    <property type="entry name" value="DUF3987"/>
</dbReference>
<dbReference type="Pfam" id="PF13148">
    <property type="entry name" value="DUF3987"/>
    <property type="match status" value="1"/>
</dbReference>
<proteinExistence type="predicted"/>
<name>A0A9W6QNT7_9PSEU</name>
<accession>A0A9W6QNT7</accession>
<gene>
    <name evidence="2" type="ORF">Aglo03_27000</name>
</gene>